<dbReference type="Proteomes" id="UP000626109">
    <property type="component" value="Unassembled WGS sequence"/>
</dbReference>
<evidence type="ECO:0000259" key="2">
    <source>
        <dbReference type="Pfam" id="PF18995"/>
    </source>
</evidence>
<feature type="non-terminal residue" evidence="3">
    <location>
        <position position="157"/>
    </location>
</feature>
<organism evidence="3 4">
    <name type="scientific">Polarella glacialis</name>
    <name type="common">Dinoflagellate</name>
    <dbReference type="NCBI Taxonomy" id="89957"/>
    <lineage>
        <taxon>Eukaryota</taxon>
        <taxon>Sar</taxon>
        <taxon>Alveolata</taxon>
        <taxon>Dinophyceae</taxon>
        <taxon>Suessiales</taxon>
        <taxon>Suessiaceae</taxon>
        <taxon>Polarella</taxon>
    </lineage>
</organism>
<sequence>ELRSEPFVELPGTYVDVIKMVHKRPCSVCGNVPQEPALCLLCGALVCMGSQECRGRDPREGQCSDHARRCGAGQGLFLVPYMALVLAVSAPDCGLWDCPYVDQNGEPNPQLKRPCALHLRLDERRLDSLRQIYIKGSIRKEIFMYNEKTGRYLPNPL</sequence>
<dbReference type="GO" id="GO:0005737">
    <property type="term" value="C:cytoplasm"/>
    <property type="evidence" value="ECO:0007669"/>
    <property type="project" value="TreeGrafter"/>
</dbReference>
<dbReference type="GO" id="GO:0016567">
    <property type="term" value="P:protein ubiquitination"/>
    <property type="evidence" value="ECO:0007669"/>
    <property type="project" value="UniProtKB-UniRule"/>
</dbReference>
<dbReference type="UniPathway" id="UPA00143"/>
<dbReference type="EC" id="2.3.2.27" evidence="1"/>
<evidence type="ECO:0000313" key="3">
    <source>
        <dbReference type="EMBL" id="CAE8707464.1"/>
    </source>
</evidence>
<dbReference type="InterPro" id="IPR044046">
    <property type="entry name" value="E3_ligase_UBR-like_C"/>
</dbReference>
<keyword evidence="1" id="KW-0833">Ubl conjugation pathway</keyword>
<dbReference type="PANTHER" id="PTHR21497">
    <property type="entry name" value="UBIQUITIN LIGASE E3 ALPHA-RELATED"/>
    <property type="match status" value="1"/>
</dbReference>
<accession>A0A813KT08</accession>
<dbReference type="GO" id="GO:0000151">
    <property type="term" value="C:ubiquitin ligase complex"/>
    <property type="evidence" value="ECO:0007669"/>
    <property type="project" value="TreeGrafter"/>
</dbReference>
<dbReference type="AlphaFoldDB" id="A0A813KT08"/>
<keyword evidence="1" id="KW-0479">Metal-binding</keyword>
<feature type="domain" description="E3 ubiquitin-protein ligase UBR-like C-terminal" evidence="2">
    <location>
        <begin position="8"/>
        <end position="134"/>
    </location>
</feature>
<dbReference type="InterPro" id="IPR039164">
    <property type="entry name" value="UBR1-like"/>
</dbReference>
<keyword evidence="1" id="KW-0808">Transferase</keyword>
<evidence type="ECO:0000256" key="1">
    <source>
        <dbReference type="RuleBase" id="RU366018"/>
    </source>
</evidence>
<comment type="caution">
    <text evidence="3">The sequence shown here is derived from an EMBL/GenBank/DDBJ whole genome shotgun (WGS) entry which is preliminary data.</text>
</comment>
<proteinExistence type="inferred from homology"/>
<evidence type="ECO:0000313" key="4">
    <source>
        <dbReference type="Proteomes" id="UP000626109"/>
    </source>
</evidence>
<dbReference type="GO" id="GO:0071596">
    <property type="term" value="P:ubiquitin-dependent protein catabolic process via the N-end rule pathway"/>
    <property type="evidence" value="ECO:0007669"/>
    <property type="project" value="UniProtKB-UniRule"/>
</dbReference>
<comment type="function">
    <text evidence="1">Ubiquitin ligase protein which is a component of the N-end rule pathway. Recognizes and binds to proteins bearing specific N-terminal residues that are destabilizing according to the N-end rule, leading to their ubiquitination and subsequent degradation.</text>
</comment>
<dbReference type="GO" id="GO:0061630">
    <property type="term" value="F:ubiquitin protein ligase activity"/>
    <property type="evidence" value="ECO:0007669"/>
    <property type="project" value="UniProtKB-UniRule"/>
</dbReference>
<comment type="catalytic activity">
    <reaction evidence="1">
        <text>S-ubiquitinyl-[E2 ubiquitin-conjugating enzyme]-L-cysteine + [acceptor protein]-L-lysine = [E2 ubiquitin-conjugating enzyme]-L-cysteine + N(6)-ubiquitinyl-[acceptor protein]-L-lysine.</text>
        <dbReference type="EC" id="2.3.2.27"/>
    </reaction>
</comment>
<dbReference type="EMBL" id="CAJNNW010031415">
    <property type="protein sequence ID" value="CAE8707464.1"/>
    <property type="molecule type" value="Genomic_DNA"/>
</dbReference>
<dbReference type="PANTHER" id="PTHR21497:SF24">
    <property type="entry name" value="E3 UBIQUITIN-PROTEIN LIGASE UBR1"/>
    <property type="match status" value="1"/>
</dbReference>
<comment type="pathway">
    <text evidence="1">Protein modification; protein ubiquitination.</text>
</comment>
<keyword evidence="1" id="KW-0862">Zinc</keyword>
<reference evidence="3" key="1">
    <citation type="submission" date="2021-02" db="EMBL/GenBank/DDBJ databases">
        <authorList>
            <person name="Dougan E. K."/>
            <person name="Rhodes N."/>
            <person name="Thang M."/>
            <person name="Chan C."/>
        </authorList>
    </citation>
    <scope>NUCLEOTIDE SEQUENCE</scope>
</reference>
<protein>
    <recommendedName>
        <fullName evidence="1">E3 ubiquitin-protein ligase</fullName>
        <ecNumber evidence="1">2.3.2.27</ecNumber>
    </recommendedName>
</protein>
<dbReference type="Pfam" id="PF18995">
    <property type="entry name" value="PRT6_C"/>
    <property type="match status" value="1"/>
</dbReference>
<dbReference type="GO" id="GO:0008270">
    <property type="term" value="F:zinc ion binding"/>
    <property type="evidence" value="ECO:0007669"/>
    <property type="project" value="UniProtKB-UniRule"/>
</dbReference>
<gene>
    <name evidence="3" type="ORF">PGLA2088_LOCUS34563</name>
</gene>
<comment type="similarity">
    <text evidence="1">Belongs to the E3 ubiquitin-protein ligase UBR1-like family.</text>
</comment>
<name>A0A813KT08_POLGL</name>
<keyword evidence="1" id="KW-0863">Zinc-finger</keyword>